<dbReference type="RefSeq" id="WP_080045345.1">
    <property type="nucleotide sequence ID" value="NZ_CP017717.1"/>
</dbReference>
<feature type="transmembrane region" description="Helical" evidence="1">
    <location>
        <begin position="99"/>
        <end position="116"/>
    </location>
</feature>
<accession>A0A1V0AFH3</accession>
<dbReference type="EMBL" id="CP017717">
    <property type="protein sequence ID" value="AQZ68955.1"/>
    <property type="molecule type" value="Genomic_DNA"/>
</dbReference>
<evidence type="ECO:0000313" key="3">
    <source>
        <dbReference type="Proteomes" id="UP000190797"/>
    </source>
</evidence>
<feature type="transmembrane region" description="Helical" evidence="1">
    <location>
        <begin position="42"/>
        <end position="63"/>
    </location>
</feature>
<organism evidence="2 3">
    <name type="scientific">[Actinomadura] parvosata subsp. kistnae</name>
    <dbReference type="NCBI Taxonomy" id="1909395"/>
    <lineage>
        <taxon>Bacteria</taxon>
        <taxon>Bacillati</taxon>
        <taxon>Actinomycetota</taxon>
        <taxon>Actinomycetes</taxon>
        <taxon>Streptosporangiales</taxon>
        <taxon>Streptosporangiaceae</taxon>
        <taxon>Nonomuraea</taxon>
    </lineage>
</organism>
<dbReference type="Proteomes" id="UP000190797">
    <property type="component" value="Chromosome"/>
</dbReference>
<dbReference type="OrthoDB" id="3544045at2"/>
<dbReference type="AlphaFoldDB" id="A0A1V0AFH3"/>
<keyword evidence="1" id="KW-1133">Transmembrane helix</keyword>
<reference evidence="3" key="1">
    <citation type="journal article" date="2017" name="Med. Chem. Commun.">
        <title>Nonomuraea sp. ATCC 55076 harbours the largest actinomycete chromosome to date and the kistamicin biosynthetic gene cluster.</title>
        <authorList>
            <person name="Nazari B."/>
            <person name="Forneris C.C."/>
            <person name="Gibson M.I."/>
            <person name="Moon K."/>
            <person name="Schramma K.R."/>
            <person name="Seyedsayamdost M.R."/>
        </authorList>
    </citation>
    <scope>NUCLEOTIDE SEQUENCE [LARGE SCALE GENOMIC DNA]</scope>
    <source>
        <strain evidence="3">ATCC 55076</strain>
    </source>
</reference>
<dbReference type="STRING" id="1909395.BKM31_52530"/>
<gene>
    <name evidence="2" type="ORF">BKM31_52530</name>
</gene>
<evidence type="ECO:0008006" key="4">
    <source>
        <dbReference type="Google" id="ProtNLM"/>
    </source>
</evidence>
<name>A0A1V0AFH3_9ACTN</name>
<evidence type="ECO:0000313" key="2">
    <source>
        <dbReference type="EMBL" id="AQZ68955.1"/>
    </source>
</evidence>
<dbReference type="KEGG" id="noa:BKM31_52530"/>
<protein>
    <recommendedName>
        <fullName evidence="4">Integral membrane protein</fullName>
    </recommendedName>
</protein>
<proteinExistence type="predicted"/>
<keyword evidence="3" id="KW-1185">Reference proteome</keyword>
<evidence type="ECO:0000256" key="1">
    <source>
        <dbReference type="SAM" id="Phobius"/>
    </source>
</evidence>
<sequence>MNGRPLTLLIAAAVVALEGLVALGLGVYVAVQTLTGKPDDLTSALAEAVFGLLIGAGLLWVAWGGLFKVERWGRSPGVLTQIFMLPVGGTLVTSDQPQLGIPVIVLGLLGLVTLLAPPTTQALYPDDQAPDPGRSRR</sequence>
<keyword evidence="1" id="KW-0472">Membrane</keyword>
<keyword evidence="1" id="KW-0812">Transmembrane</keyword>